<gene>
    <name evidence="3" type="ORF">F4U95_16290</name>
    <name evidence="2" type="ORF">F4U96_16165</name>
</gene>
<dbReference type="SUPFAM" id="SSF81301">
    <property type="entry name" value="Nucleotidyltransferase"/>
    <property type="match status" value="1"/>
</dbReference>
<protein>
    <submittedName>
        <fullName evidence="3">HEPN domain-containing protein</fullName>
    </submittedName>
</protein>
<dbReference type="SMART" id="SM00748">
    <property type="entry name" value="HEPN"/>
    <property type="match status" value="1"/>
</dbReference>
<dbReference type="InterPro" id="IPR043519">
    <property type="entry name" value="NT_sf"/>
</dbReference>
<reference evidence="4 5" key="1">
    <citation type="submission" date="2019-09" db="EMBL/GenBank/DDBJ databases">
        <authorList>
            <person name="Feng G."/>
        </authorList>
    </citation>
    <scope>NUCLEOTIDE SEQUENCE [LARGE SCALE GENOMIC DNA]</scope>
    <source>
        <strain evidence="3 4">KACC 19283</strain>
        <strain evidence="2 5">KACC 19284</strain>
    </source>
</reference>
<keyword evidence="5" id="KW-1185">Reference proteome</keyword>
<name>A0A5J5HXI4_9SPHN</name>
<evidence type="ECO:0000313" key="4">
    <source>
        <dbReference type="Proteomes" id="UP000325933"/>
    </source>
</evidence>
<dbReference type="Gene3D" id="3.30.460.10">
    <property type="entry name" value="Beta Polymerase, domain 2"/>
    <property type="match status" value="1"/>
</dbReference>
<dbReference type="AlphaFoldDB" id="A0A5J5HXI4"/>
<dbReference type="PANTHER" id="PTHR33933">
    <property type="entry name" value="NUCLEOTIDYLTRANSFERASE"/>
    <property type="match status" value="1"/>
</dbReference>
<dbReference type="InterPro" id="IPR052548">
    <property type="entry name" value="Type_VII_TA_antitoxin"/>
</dbReference>
<dbReference type="EMBL" id="VYQA01000012">
    <property type="protein sequence ID" value="KAA9027712.1"/>
    <property type="molecule type" value="Genomic_DNA"/>
</dbReference>
<dbReference type="Proteomes" id="UP000325933">
    <property type="component" value="Unassembled WGS sequence"/>
</dbReference>
<dbReference type="SUPFAM" id="SSF81593">
    <property type="entry name" value="Nucleotidyltransferase substrate binding subunit/domain"/>
    <property type="match status" value="1"/>
</dbReference>
<dbReference type="EMBL" id="VYQB01000012">
    <property type="protein sequence ID" value="KAA9014700.1"/>
    <property type="molecule type" value="Genomic_DNA"/>
</dbReference>
<comment type="caution">
    <text evidence="3">The sequence shown here is derived from an EMBL/GenBank/DDBJ whole genome shotgun (WGS) entry which is preliminary data.</text>
</comment>
<dbReference type="InterPro" id="IPR007842">
    <property type="entry name" value="HEPN_dom"/>
</dbReference>
<dbReference type="PROSITE" id="PS50910">
    <property type="entry name" value="HEPN"/>
    <property type="match status" value="1"/>
</dbReference>
<evidence type="ECO:0000313" key="5">
    <source>
        <dbReference type="Proteomes" id="UP000326364"/>
    </source>
</evidence>
<dbReference type="PANTHER" id="PTHR33933:SF1">
    <property type="entry name" value="PROTEIN ADENYLYLTRANSFERASE MNTA-RELATED"/>
    <property type="match status" value="1"/>
</dbReference>
<proteinExistence type="predicted"/>
<dbReference type="Pfam" id="PF05168">
    <property type="entry name" value="HEPN"/>
    <property type="match status" value="1"/>
</dbReference>
<organism evidence="3 4">
    <name type="scientific">Sphingobium limneticum</name>
    <dbReference type="NCBI Taxonomy" id="1007511"/>
    <lineage>
        <taxon>Bacteria</taxon>
        <taxon>Pseudomonadati</taxon>
        <taxon>Pseudomonadota</taxon>
        <taxon>Alphaproteobacteria</taxon>
        <taxon>Sphingomonadales</taxon>
        <taxon>Sphingomonadaceae</taxon>
        <taxon>Sphingobium</taxon>
    </lineage>
</organism>
<feature type="domain" description="HEPN" evidence="1">
    <location>
        <begin position="186"/>
        <end position="306"/>
    </location>
</feature>
<evidence type="ECO:0000259" key="1">
    <source>
        <dbReference type="PROSITE" id="PS50910"/>
    </source>
</evidence>
<dbReference type="CDD" id="cd05403">
    <property type="entry name" value="NT_KNTase_like"/>
    <property type="match status" value="1"/>
</dbReference>
<sequence>MIMAELKTDTAHLPGRARRDLARAVEILRDEFGKQVARRNGRHVREGRILKIILFGSYARGRQVIDPVGRYFSDYDILVIVSHEDLTDAAEYWVQAEDRMVDMLLRRFWPQPLNLIVHSIDDINHQLERGRYFFTDIVKDGIALFEEPGHPLADPVSLSTEEALKEAQFYFDDDYPDIEILLETAAFQRDRAARESEEKLKLKWRNKAAFNLHQSAERAYYCILLVLKLYRPKSHNLNFLSQRCEQLDERLIGIWQRESKEGKRCYELLRAAYIKARYSDFYKITDEELDWLTARIRELQALTQTICQEHLGGGTRPAD</sequence>
<dbReference type="Gene3D" id="1.20.120.330">
    <property type="entry name" value="Nucleotidyltransferases domain 2"/>
    <property type="match status" value="1"/>
</dbReference>
<accession>A0A5J5HXI4</accession>
<evidence type="ECO:0000313" key="3">
    <source>
        <dbReference type="EMBL" id="KAA9027712.1"/>
    </source>
</evidence>
<evidence type="ECO:0000313" key="2">
    <source>
        <dbReference type="EMBL" id="KAA9014700.1"/>
    </source>
</evidence>
<dbReference type="Proteomes" id="UP000326364">
    <property type="component" value="Unassembled WGS sequence"/>
</dbReference>